<comment type="caution">
    <text evidence="1">The sequence shown here is derived from an EMBL/GenBank/DDBJ whole genome shotgun (WGS) entry which is preliminary data.</text>
</comment>
<organism evidence="1 2">
    <name type="scientific">Bauhinia variegata</name>
    <name type="common">Purple orchid tree</name>
    <name type="synonym">Phanera variegata</name>
    <dbReference type="NCBI Taxonomy" id="167791"/>
    <lineage>
        <taxon>Eukaryota</taxon>
        <taxon>Viridiplantae</taxon>
        <taxon>Streptophyta</taxon>
        <taxon>Embryophyta</taxon>
        <taxon>Tracheophyta</taxon>
        <taxon>Spermatophyta</taxon>
        <taxon>Magnoliopsida</taxon>
        <taxon>eudicotyledons</taxon>
        <taxon>Gunneridae</taxon>
        <taxon>Pentapetalae</taxon>
        <taxon>rosids</taxon>
        <taxon>fabids</taxon>
        <taxon>Fabales</taxon>
        <taxon>Fabaceae</taxon>
        <taxon>Cercidoideae</taxon>
        <taxon>Cercideae</taxon>
        <taxon>Bauhiniinae</taxon>
        <taxon>Bauhinia</taxon>
    </lineage>
</organism>
<keyword evidence="2" id="KW-1185">Reference proteome</keyword>
<reference evidence="1 2" key="1">
    <citation type="journal article" date="2022" name="DNA Res.">
        <title>Chromosomal-level genome assembly of the orchid tree Bauhinia variegata (Leguminosae; Cercidoideae) supports the allotetraploid origin hypothesis of Bauhinia.</title>
        <authorList>
            <person name="Zhong Y."/>
            <person name="Chen Y."/>
            <person name="Zheng D."/>
            <person name="Pang J."/>
            <person name="Liu Y."/>
            <person name="Luo S."/>
            <person name="Meng S."/>
            <person name="Qian L."/>
            <person name="Wei D."/>
            <person name="Dai S."/>
            <person name="Zhou R."/>
        </authorList>
    </citation>
    <scope>NUCLEOTIDE SEQUENCE [LARGE SCALE GENOMIC DNA]</scope>
    <source>
        <strain evidence="1">BV-YZ2020</strain>
    </source>
</reference>
<evidence type="ECO:0000313" key="2">
    <source>
        <dbReference type="Proteomes" id="UP000828941"/>
    </source>
</evidence>
<protein>
    <submittedName>
        <fullName evidence="1">Uncharacterized protein</fullName>
    </submittedName>
</protein>
<sequence>MELSRSFRMSRSHDSILLSESVTSECAKINGYERLSQSMRLSGEIDLSDGRKRNKRGFGLLSRVFAFSRITAHERSEVAAEKSEKKRSSWLPDPNRRWPIQGW</sequence>
<proteinExistence type="predicted"/>
<evidence type="ECO:0000313" key="1">
    <source>
        <dbReference type="EMBL" id="KAI4314849.1"/>
    </source>
</evidence>
<dbReference type="EMBL" id="CM039436">
    <property type="protein sequence ID" value="KAI4314849.1"/>
    <property type="molecule type" value="Genomic_DNA"/>
</dbReference>
<name>A0ACB9LV62_BAUVA</name>
<accession>A0ACB9LV62</accession>
<dbReference type="Proteomes" id="UP000828941">
    <property type="component" value="Chromosome 11"/>
</dbReference>
<gene>
    <name evidence="1" type="ORF">L6164_027716</name>
</gene>